<dbReference type="GO" id="GO:0008234">
    <property type="term" value="F:cysteine-type peptidase activity"/>
    <property type="evidence" value="ECO:0007669"/>
    <property type="project" value="InterPro"/>
</dbReference>
<evidence type="ECO:0000256" key="1">
    <source>
        <dbReference type="ARBA" id="ARBA00001974"/>
    </source>
</evidence>
<dbReference type="EMBL" id="CAJNOO010001445">
    <property type="protein sequence ID" value="CAF1153472.1"/>
    <property type="molecule type" value="Genomic_DNA"/>
</dbReference>
<dbReference type="Pfam" id="PF00112">
    <property type="entry name" value="Peptidase_C1"/>
    <property type="match status" value="1"/>
</dbReference>
<organism evidence="12 13">
    <name type="scientific">Rotaria sordida</name>
    <dbReference type="NCBI Taxonomy" id="392033"/>
    <lineage>
        <taxon>Eukaryota</taxon>
        <taxon>Metazoa</taxon>
        <taxon>Spiralia</taxon>
        <taxon>Gnathifera</taxon>
        <taxon>Rotifera</taxon>
        <taxon>Eurotatoria</taxon>
        <taxon>Bdelloidea</taxon>
        <taxon>Philodinida</taxon>
        <taxon>Philodinidae</taxon>
        <taxon>Rotaria</taxon>
    </lineage>
</organism>
<evidence type="ECO:0000259" key="11">
    <source>
        <dbReference type="SMART" id="SM00645"/>
    </source>
</evidence>
<dbReference type="InterPro" id="IPR036250">
    <property type="entry name" value="AcylCo_DH-like_C"/>
</dbReference>
<evidence type="ECO:0000256" key="3">
    <source>
        <dbReference type="ARBA" id="ARBA00004846"/>
    </source>
</evidence>
<evidence type="ECO:0000313" key="12">
    <source>
        <dbReference type="EMBL" id="CAF1153472.1"/>
    </source>
</evidence>
<dbReference type="Gene3D" id="2.40.110.10">
    <property type="entry name" value="Butyryl-CoA Dehydrogenase, subunit A, domain 2"/>
    <property type="match status" value="1"/>
</dbReference>
<comment type="cofactor">
    <cofactor evidence="1">
        <name>FAD</name>
        <dbReference type="ChEBI" id="CHEBI:57692"/>
    </cofactor>
</comment>
<comment type="subcellular location">
    <subcellularLocation>
        <location evidence="2">Peroxisome</location>
    </subcellularLocation>
</comment>
<dbReference type="FunFam" id="1.20.140.10:FF:000013">
    <property type="entry name" value="Acyl-coenzyme A oxidase"/>
    <property type="match status" value="1"/>
</dbReference>
<evidence type="ECO:0000256" key="10">
    <source>
        <dbReference type="ARBA" id="ARBA00023140"/>
    </source>
</evidence>
<dbReference type="SUPFAM" id="SSF47203">
    <property type="entry name" value="Acyl-CoA dehydrogenase C-terminal domain-like"/>
    <property type="match status" value="2"/>
</dbReference>
<dbReference type="GO" id="GO:0033540">
    <property type="term" value="P:fatty acid beta-oxidation using acyl-CoA oxidase"/>
    <property type="evidence" value="ECO:0007669"/>
    <property type="project" value="TreeGrafter"/>
</dbReference>
<evidence type="ECO:0000313" key="13">
    <source>
        <dbReference type="Proteomes" id="UP000663882"/>
    </source>
</evidence>
<dbReference type="GO" id="GO:0055088">
    <property type="term" value="P:lipid homeostasis"/>
    <property type="evidence" value="ECO:0007669"/>
    <property type="project" value="TreeGrafter"/>
</dbReference>
<dbReference type="Pfam" id="PF01756">
    <property type="entry name" value="ACOX"/>
    <property type="match status" value="1"/>
</dbReference>
<reference evidence="12" key="1">
    <citation type="submission" date="2021-02" db="EMBL/GenBank/DDBJ databases">
        <authorList>
            <person name="Nowell W R."/>
        </authorList>
    </citation>
    <scope>NUCLEOTIDE SEQUENCE</scope>
</reference>
<keyword evidence="7" id="KW-0276">Fatty acid metabolism</keyword>
<dbReference type="GO" id="GO:0005504">
    <property type="term" value="F:fatty acid binding"/>
    <property type="evidence" value="ECO:0007669"/>
    <property type="project" value="TreeGrafter"/>
</dbReference>
<dbReference type="GO" id="GO:0003997">
    <property type="term" value="F:acyl-CoA oxidase activity"/>
    <property type="evidence" value="ECO:0007669"/>
    <property type="project" value="InterPro"/>
</dbReference>
<dbReference type="InterPro" id="IPR038765">
    <property type="entry name" value="Papain-like_cys_pep_sf"/>
</dbReference>
<name>A0A814SXM9_9BILA</name>
<evidence type="ECO:0000256" key="7">
    <source>
        <dbReference type="ARBA" id="ARBA00022832"/>
    </source>
</evidence>
<sequence length="831" mass="93627">MLGGLNMTSASSLLSKSNRRTQHPPAHASLNLSAAVDWRKSDAVTPAGSQQQCGSCYAFMALGTLEGQHFIKTGKLIPLSVQNILDCSGKYGNMGYNGGLMDASFQYIKDNKGVDADASYPYEAVDGKCRFKRENVAATDTGFIDIEKGNETALTIAIATTTVENNEPKPHYQISDTKNDHLLTERQSATFNVEELTQFMFGGPGNYFEINTRRQIIRLALDHPIHGTHLPFEYLTADEYYSLTIRKSLLAIQEAKRLNITNNKHRGWFFDIFVNNRFVFFIHTIMSLHSLETMTTEEQKRQFLPLAQSFHITTAYAQTELGHGTDVQRLETEAVFDPTTDSFILNTPTLTSTKFWPGGLGRTVNHVLLMAQLYTPDRNHPCGLQMFLVQIRDLKTHEPLPGVETGVIGVHFAHTFGDNGYLRLKNVRIPRTQMLMKFDQVDEQGKFHNQSDARLLYGTLLHARIYLCESVTVALAQAITIAMRYSAVRFQGQNSNGNEIRILDYPLQQAKLIPCLSVTYAFVITFMKLDNYFNELKTNEEIYLEQLPEIHALSSGFKAYTTLISERMAQVCRIACGGHGFLVGSGLVGIRNFLDAGCTAEGDNVVLLQETTRYLLKVMQEVEENNGKHIDSSVAYLSLPLWSSRTTMNLDDYCRVFESRSQLLIKEACNTMLELSSSPSSDEFLSNSIQLVHIANAHMETYLMRAFYEQVNKASQHPSISSILEQLFYVFAIHTLRNESADFIRFKLLSADQIYELETRTLPDMYSQLRPNLVALVDAFDFHDHELDSCLGRYDGQVYEALMERARLNPTNGHKVHPASLSLKQGTLSTL</sequence>
<dbReference type="Gene3D" id="3.90.70.10">
    <property type="entry name" value="Cysteine proteinases"/>
    <property type="match status" value="1"/>
</dbReference>
<evidence type="ECO:0000256" key="6">
    <source>
        <dbReference type="ARBA" id="ARBA00022827"/>
    </source>
</evidence>
<comment type="caution">
    <text evidence="12">The sequence shown here is derived from an EMBL/GenBank/DDBJ whole genome shotgun (WGS) entry which is preliminary data.</text>
</comment>
<keyword evidence="6" id="KW-0274">FAD</keyword>
<dbReference type="OrthoDB" id="538336at2759"/>
<evidence type="ECO:0000256" key="4">
    <source>
        <dbReference type="ARBA" id="ARBA00006288"/>
    </source>
</evidence>
<comment type="similarity">
    <text evidence="4">Belongs to the acyl-CoA oxidase family.</text>
</comment>
<evidence type="ECO:0000256" key="8">
    <source>
        <dbReference type="ARBA" id="ARBA00023002"/>
    </source>
</evidence>
<evidence type="ECO:0000256" key="9">
    <source>
        <dbReference type="ARBA" id="ARBA00023098"/>
    </source>
</evidence>
<dbReference type="FunFam" id="1.20.140.10:FF:000010">
    <property type="entry name" value="Acyl-coenzyme A oxidase"/>
    <property type="match status" value="1"/>
</dbReference>
<protein>
    <recommendedName>
        <fullName evidence="11">Peptidase C1A papain C-terminal domain-containing protein</fullName>
    </recommendedName>
</protein>
<dbReference type="GO" id="GO:0006508">
    <property type="term" value="P:proteolysis"/>
    <property type="evidence" value="ECO:0007669"/>
    <property type="project" value="InterPro"/>
</dbReference>
<accession>A0A814SXM9</accession>
<dbReference type="InterPro" id="IPR055060">
    <property type="entry name" value="ACOX_C_alpha1"/>
</dbReference>
<dbReference type="Gene3D" id="1.10.540.10">
    <property type="entry name" value="Acyl-CoA dehydrogenase/oxidase, N-terminal domain"/>
    <property type="match status" value="1"/>
</dbReference>
<evidence type="ECO:0000256" key="2">
    <source>
        <dbReference type="ARBA" id="ARBA00004275"/>
    </source>
</evidence>
<dbReference type="CDD" id="cd02248">
    <property type="entry name" value="Peptidase_C1A"/>
    <property type="match status" value="1"/>
</dbReference>
<dbReference type="AlphaFoldDB" id="A0A814SXM9"/>
<dbReference type="Proteomes" id="UP000663882">
    <property type="component" value="Unassembled WGS sequence"/>
</dbReference>
<dbReference type="InterPro" id="IPR000668">
    <property type="entry name" value="Peptidase_C1A_C"/>
</dbReference>
<dbReference type="InterPro" id="IPR046373">
    <property type="entry name" value="Acyl-CoA_Oxase/DH_mid-dom_sf"/>
</dbReference>
<dbReference type="Gene3D" id="1.20.140.10">
    <property type="entry name" value="Butyryl-CoA Dehydrogenase, subunit A, domain 3"/>
    <property type="match status" value="2"/>
</dbReference>
<dbReference type="SUPFAM" id="SSF56645">
    <property type="entry name" value="Acyl-CoA dehydrogenase NM domain-like"/>
    <property type="match status" value="1"/>
</dbReference>
<dbReference type="InterPro" id="IPR029320">
    <property type="entry name" value="Acyl-CoA_ox_N"/>
</dbReference>
<dbReference type="GO" id="GO:0005777">
    <property type="term" value="C:peroxisome"/>
    <property type="evidence" value="ECO:0007669"/>
    <property type="project" value="UniProtKB-SubCell"/>
</dbReference>
<dbReference type="SMART" id="SM00645">
    <property type="entry name" value="Pept_C1"/>
    <property type="match status" value="1"/>
</dbReference>
<gene>
    <name evidence="12" type="ORF">RFH988_LOCUS22046</name>
</gene>
<dbReference type="InterPro" id="IPR009100">
    <property type="entry name" value="AcylCoA_DH/oxidase_NM_dom_sf"/>
</dbReference>
<dbReference type="InterPro" id="IPR002655">
    <property type="entry name" value="Acyl-CoA_oxidase_C"/>
</dbReference>
<dbReference type="InterPro" id="IPR039417">
    <property type="entry name" value="Peptidase_C1A_papain-like"/>
</dbReference>
<comment type="pathway">
    <text evidence="3">Lipid metabolism; peroxisomal fatty acid beta-oxidation.</text>
</comment>
<dbReference type="Pfam" id="PF14749">
    <property type="entry name" value="Acyl-CoA_ox_N"/>
    <property type="match status" value="1"/>
</dbReference>
<keyword evidence="9" id="KW-0443">Lipid metabolism</keyword>
<dbReference type="GO" id="GO:0071949">
    <property type="term" value="F:FAD binding"/>
    <property type="evidence" value="ECO:0007669"/>
    <property type="project" value="InterPro"/>
</dbReference>
<dbReference type="InterPro" id="IPR037069">
    <property type="entry name" value="AcylCoA_DH/ox_N_sf"/>
</dbReference>
<feature type="domain" description="Peptidase C1A papain C-terminal" evidence="11">
    <location>
        <begin position="32"/>
        <end position="225"/>
    </location>
</feature>
<dbReference type="PANTHER" id="PTHR10909">
    <property type="entry name" value="ELECTRON TRANSPORT OXIDOREDUCTASE"/>
    <property type="match status" value="1"/>
</dbReference>
<dbReference type="FunFam" id="2.40.110.10:FF:000003">
    <property type="entry name" value="Acyl-coenzyme A oxidase"/>
    <property type="match status" value="1"/>
</dbReference>
<keyword evidence="5" id="KW-0285">Flavoprotein</keyword>
<dbReference type="InterPro" id="IPR012258">
    <property type="entry name" value="Acyl-CoA_oxidase"/>
</dbReference>
<dbReference type="PANTHER" id="PTHR10909:SF250">
    <property type="entry name" value="PEROXISOMAL ACYL-COENZYME A OXIDASE 1"/>
    <property type="match status" value="1"/>
</dbReference>
<dbReference type="Pfam" id="PF22924">
    <property type="entry name" value="ACOX_C_alpha1"/>
    <property type="match status" value="1"/>
</dbReference>
<keyword evidence="8" id="KW-0560">Oxidoreductase</keyword>
<keyword evidence="10" id="KW-0576">Peroxisome</keyword>
<dbReference type="SUPFAM" id="SSF54001">
    <property type="entry name" value="Cysteine proteinases"/>
    <property type="match status" value="1"/>
</dbReference>
<evidence type="ECO:0000256" key="5">
    <source>
        <dbReference type="ARBA" id="ARBA00022630"/>
    </source>
</evidence>
<proteinExistence type="inferred from homology"/>